<sequence length="612" mass="69684">MLNNSFSENNNLFSDSPFLNSKEKEQEEINSQINTNNKILTDKNKSDNKIYYLDQKEKDNKEGKKKKGKFKLHSILIVLTLLLFFIFLTWVVPHDSWWEYQEENIYIFQNYFIDSSTINDFINNLLPPDFNINQFLIDNGYQDTLDQIIADSDSFSAVAPQNGFYGLYDIFLLIVAGFIQAFPIMIYLFALGAFIEIIIQTKTFDALIGSLLFKLKSKQIYIVPILFITFSAFGTIWGMQEESLAYYSIVTPMMILIGFEPIIAVMVMMVGNTTGMAASVINPFATGIASDAAGISTGTLFFFRLVYWFLITAIGASFVTFFAYKTKKVPEKIEEDIHNEELKKIEQNLSTDLKDFKKMTHKQFYSLIIFAFVILIMIIGFMPWVDLLGLDEETYVENWNNFFSSFLFVFSTIVVPFGLWGFYETAGLFFFGIFLLIIVNKLKVKDWTKYIYDGMKGMIGLVVIIAIARAVSIVMIYSGLIYTFINPNTIPGQENIYLYYLIMFIIFLVFSMIIPSTSSLAVLWFPIIAQAFNITGQNDIDPEIVQILGGTVLMFVIAEGIANMVTPTQAVVLTSLDSAGVEYKDYLKAIYPYVSILIVLTVALVIPILMII</sequence>
<dbReference type="HOGENOM" id="CLU_035307_0_1_14"/>
<evidence type="ECO:0000256" key="5">
    <source>
        <dbReference type="ARBA" id="ARBA00023136"/>
    </source>
</evidence>
<organism evidence="7 8">
    <name type="scientific">Candidatus Hepatoplasma crinochetorum Av</name>
    <dbReference type="NCBI Taxonomy" id="1427984"/>
    <lineage>
        <taxon>Bacteria</taxon>
        <taxon>Bacillati</taxon>
        <taxon>Mycoplasmatota</taxon>
        <taxon>Mollicutes</taxon>
        <taxon>Candidatus Hepatoplasmataceae</taxon>
        <taxon>Candidatus Hepatoplasma</taxon>
    </lineage>
</organism>
<evidence type="ECO:0000256" key="3">
    <source>
        <dbReference type="ARBA" id="ARBA00022692"/>
    </source>
</evidence>
<feature type="transmembrane region" description="Helical" evidence="6">
    <location>
        <begin position="280"/>
        <end position="299"/>
    </location>
</feature>
<feature type="transmembrane region" description="Helical" evidence="6">
    <location>
        <begin position="405"/>
        <end position="438"/>
    </location>
</feature>
<dbReference type="STRING" id="1427984.X271_00300"/>
<feature type="transmembrane region" description="Helical" evidence="6">
    <location>
        <begin position="497"/>
        <end position="523"/>
    </location>
</feature>
<keyword evidence="4 6" id="KW-1133">Transmembrane helix</keyword>
<feature type="transmembrane region" description="Helical" evidence="6">
    <location>
        <begin position="220"/>
        <end position="239"/>
    </location>
</feature>
<dbReference type="Pfam" id="PF03606">
    <property type="entry name" value="DcuC"/>
    <property type="match status" value="1"/>
</dbReference>
<dbReference type="eggNOG" id="COG1288">
    <property type="taxonomic scope" value="Bacteria"/>
</dbReference>
<evidence type="ECO:0000313" key="8">
    <source>
        <dbReference type="Proteomes" id="UP000019450"/>
    </source>
</evidence>
<feature type="transmembrane region" description="Helical" evidence="6">
    <location>
        <begin position="305"/>
        <end position="324"/>
    </location>
</feature>
<feature type="transmembrane region" description="Helical" evidence="6">
    <location>
        <begin position="364"/>
        <end position="385"/>
    </location>
</feature>
<dbReference type="Proteomes" id="UP000019450">
    <property type="component" value="Chromosome"/>
</dbReference>
<keyword evidence="8" id="KW-1185">Reference proteome</keyword>
<evidence type="ECO:0000256" key="4">
    <source>
        <dbReference type="ARBA" id="ARBA00022989"/>
    </source>
</evidence>
<evidence type="ECO:0000256" key="2">
    <source>
        <dbReference type="ARBA" id="ARBA00022475"/>
    </source>
</evidence>
<accession>W8GN34</accession>
<dbReference type="PANTHER" id="PTHR43652">
    <property type="entry name" value="BASIC AMINO ACID ANTIPORTER YFCC-RELATED"/>
    <property type="match status" value="1"/>
</dbReference>
<comment type="subcellular location">
    <subcellularLocation>
        <location evidence="1">Cell membrane</location>
        <topology evidence="1">Multi-pass membrane protein</topology>
    </subcellularLocation>
</comment>
<dbReference type="RefSeq" id="WP_025208703.1">
    <property type="nucleotide sequence ID" value="NZ_CP006932.1"/>
</dbReference>
<evidence type="ECO:0000256" key="1">
    <source>
        <dbReference type="ARBA" id="ARBA00004651"/>
    </source>
</evidence>
<name>W8GN34_9MOLU</name>
<dbReference type="InterPro" id="IPR051679">
    <property type="entry name" value="DASS-Related_Transporters"/>
</dbReference>
<feature type="transmembrane region" description="Helical" evidence="6">
    <location>
        <begin position="170"/>
        <end position="199"/>
    </location>
</feature>
<evidence type="ECO:0000256" key="6">
    <source>
        <dbReference type="SAM" id="Phobius"/>
    </source>
</evidence>
<dbReference type="GO" id="GO:0005886">
    <property type="term" value="C:plasma membrane"/>
    <property type="evidence" value="ECO:0007669"/>
    <property type="project" value="UniProtKB-SubCell"/>
</dbReference>
<feature type="transmembrane region" description="Helical" evidence="6">
    <location>
        <begin position="72"/>
        <end position="92"/>
    </location>
</feature>
<protein>
    <submittedName>
        <fullName evidence="7">Anaerobic C4-dicarboxylate membrane transporter protein</fullName>
    </submittedName>
</protein>
<feature type="transmembrane region" description="Helical" evidence="6">
    <location>
        <begin position="245"/>
        <end position="268"/>
    </location>
</feature>
<dbReference type="InterPro" id="IPR018385">
    <property type="entry name" value="C4_dicarb_anaerob_car-like"/>
</dbReference>
<dbReference type="KEGG" id="hcr:X271_00300"/>
<evidence type="ECO:0000313" key="7">
    <source>
        <dbReference type="EMBL" id="AHK22406.1"/>
    </source>
</evidence>
<feature type="transmembrane region" description="Helical" evidence="6">
    <location>
        <begin position="459"/>
        <end position="485"/>
    </location>
</feature>
<dbReference type="PANTHER" id="PTHR43652:SF6">
    <property type="entry name" value="ARGININE REPRESSOR"/>
    <property type="match status" value="1"/>
</dbReference>
<keyword evidence="2" id="KW-1003">Cell membrane</keyword>
<dbReference type="AlphaFoldDB" id="W8GN34"/>
<keyword evidence="3 6" id="KW-0812">Transmembrane</keyword>
<keyword evidence="5 6" id="KW-0472">Membrane</keyword>
<dbReference type="EMBL" id="CP006932">
    <property type="protein sequence ID" value="AHK22406.1"/>
    <property type="molecule type" value="Genomic_DNA"/>
</dbReference>
<dbReference type="OrthoDB" id="255482at2"/>
<gene>
    <name evidence="7" type="ORF">X271_00300</name>
</gene>
<feature type="transmembrane region" description="Helical" evidence="6">
    <location>
        <begin position="590"/>
        <end position="611"/>
    </location>
</feature>
<feature type="transmembrane region" description="Helical" evidence="6">
    <location>
        <begin position="544"/>
        <end position="565"/>
    </location>
</feature>
<proteinExistence type="predicted"/>
<reference evidence="7 8" key="1">
    <citation type="journal article" date="2014" name="Genome Biol. Evol.">
        <title>Phylogenomics of "Candidatus Hepatoplasma crinochetorum," a Lineage of Mollicutes Associated with Noninsect Arthropods.</title>
        <authorList>
            <person name="Leclercq S."/>
            <person name="Dittmer J."/>
            <person name="Bouchon D."/>
            <person name="Cordaux R."/>
        </authorList>
    </citation>
    <scope>NUCLEOTIDE SEQUENCE [LARGE SCALE GENOMIC DNA]</scope>
    <source>
        <strain evidence="7 8">Av</strain>
    </source>
</reference>